<dbReference type="KEGG" id="slr:L21SP2_2825"/>
<evidence type="ECO:0000259" key="5">
    <source>
        <dbReference type="SMART" id="SM00849"/>
    </source>
</evidence>
<dbReference type="Pfam" id="PF00753">
    <property type="entry name" value="Lactamase_B"/>
    <property type="match status" value="1"/>
</dbReference>
<dbReference type="PANTHER" id="PTHR46233:SF3">
    <property type="entry name" value="HYDROXYACYLGLUTATHIONE HYDROLASE GLOC"/>
    <property type="match status" value="1"/>
</dbReference>
<dbReference type="GO" id="GO:0004416">
    <property type="term" value="F:hydroxyacylglutathione hydrolase activity"/>
    <property type="evidence" value="ECO:0007669"/>
    <property type="project" value="UniProtKB-EC"/>
</dbReference>
<dbReference type="InterPro" id="IPR051453">
    <property type="entry name" value="MBL_Glyoxalase_II"/>
</dbReference>
<protein>
    <submittedName>
        <fullName evidence="6">Hydroxyacylglutathione hydrolase</fullName>
        <ecNumber evidence="6">3.1.2.6</ecNumber>
    </submittedName>
</protein>
<reference evidence="6 7" key="1">
    <citation type="journal article" date="2015" name="Stand. Genomic Sci.">
        <title>Complete genome sequence and description of Salinispira pacifica gen. nov., sp. nov., a novel spirochaete isolated form a hypersaline microbial mat.</title>
        <authorList>
            <person name="Ben Hania W."/>
            <person name="Joseph M."/>
            <person name="Schumann P."/>
            <person name="Bunk B."/>
            <person name="Fiebig A."/>
            <person name="Sproer C."/>
            <person name="Klenk H.P."/>
            <person name="Fardeau M.L."/>
            <person name="Spring S."/>
        </authorList>
    </citation>
    <scope>NUCLEOTIDE SEQUENCE [LARGE SCALE GENOMIC DNA]</scope>
    <source>
        <strain evidence="6 7">L21-RPul-D2</strain>
    </source>
</reference>
<dbReference type="SMART" id="SM00849">
    <property type="entry name" value="Lactamase_B"/>
    <property type="match status" value="1"/>
</dbReference>
<dbReference type="Gene3D" id="3.60.15.10">
    <property type="entry name" value="Ribonuclease Z/Hydroxyacylglutathione hydrolase-like"/>
    <property type="match status" value="1"/>
</dbReference>
<feature type="domain" description="Metallo-beta-lactamase" evidence="5">
    <location>
        <begin position="25"/>
        <end position="219"/>
    </location>
</feature>
<name>V5WKK5_9SPIO</name>
<sequence>MLASRRMNVYSLYYMVERIITGPLHTNSFVVSTGRKSCLLIDPGVDAEKIWQSMERINLTPHTIVFTHGHIDHTAGALEIIEHYREKGVEIRVGIHSSDADYLGLNGEEINRKLLPVNNEEADEVFTQLFKPRPQADFYFSDGDSLPESDLQVIHTPGHTEGSVCFYSEVNSALFTGDSLFFDALGRTDYTSSNKDDLLNVLNSKIFQLPPETRIYPGHGPLSSLEREIRDDSFKTNHGMI</sequence>
<dbReference type="InterPro" id="IPR001279">
    <property type="entry name" value="Metallo-B-lactamas"/>
</dbReference>
<dbReference type="PANTHER" id="PTHR46233">
    <property type="entry name" value="HYDROXYACYLGLUTATHIONE HYDROLASE GLOC"/>
    <property type="match status" value="1"/>
</dbReference>
<dbReference type="Proteomes" id="UP000018680">
    <property type="component" value="Chromosome"/>
</dbReference>
<keyword evidence="4" id="KW-0862">Zinc</keyword>
<dbReference type="eggNOG" id="COG0491">
    <property type="taxonomic scope" value="Bacteria"/>
</dbReference>
<dbReference type="CDD" id="cd06262">
    <property type="entry name" value="metallo-hydrolase-like_MBL-fold"/>
    <property type="match status" value="1"/>
</dbReference>
<gene>
    <name evidence="6" type="ORF">L21SP2_2825</name>
</gene>
<dbReference type="HOGENOM" id="CLU_030571_5_3_12"/>
<keyword evidence="2" id="KW-0479">Metal-binding</keyword>
<evidence type="ECO:0000313" key="6">
    <source>
        <dbReference type="EMBL" id="AHC16175.1"/>
    </source>
</evidence>
<dbReference type="AlphaFoldDB" id="V5WKK5"/>
<accession>V5WKK5</accession>
<dbReference type="InterPro" id="IPR036866">
    <property type="entry name" value="RibonucZ/Hydroxyglut_hydro"/>
</dbReference>
<evidence type="ECO:0000256" key="3">
    <source>
        <dbReference type="ARBA" id="ARBA00022801"/>
    </source>
</evidence>
<dbReference type="EMBL" id="CP006939">
    <property type="protein sequence ID" value="AHC16175.1"/>
    <property type="molecule type" value="Genomic_DNA"/>
</dbReference>
<evidence type="ECO:0000313" key="7">
    <source>
        <dbReference type="Proteomes" id="UP000018680"/>
    </source>
</evidence>
<dbReference type="EC" id="3.1.2.6" evidence="6"/>
<dbReference type="STRING" id="1307761.L21SP2_2825"/>
<proteinExistence type="predicted"/>
<keyword evidence="3 6" id="KW-0378">Hydrolase</keyword>
<dbReference type="GO" id="GO:0046872">
    <property type="term" value="F:metal ion binding"/>
    <property type="evidence" value="ECO:0007669"/>
    <property type="project" value="UniProtKB-KW"/>
</dbReference>
<comment type="cofactor">
    <cofactor evidence="1">
        <name>Zn(2+)</name>
        <dbReference type="ChEBI" id="CHEBI:29105"/>
    </cofactor>
</comment>
<evidence type="ECO:0000256" key="1">
    <source>
        <dbReference type="ARBA" id="ARBA00001947"/>
    </source>
</evidence>
<dbReference type="SUPFAM" id="SSF56281">
    <property type="entry name" value="Metallo-hydrolase/oxidoreductase"/>
    <property type="match status" value="1"/>
</dbReference>
<organism evidence="6 7">
    <name type="scientific">Salinispira pacifica</name>
    <dbReference type="NCBI Taxonomy" id="1307761"/>
    <lineage>
        <taxon>Bacteria</taxon>
        <taxon>Pseudomonadati</taxon>
        <taxon>Spirochaetota</taxon>
        <taxon>Spirochaetia</taxon>
        <taxon>Spirochaetales</taxon>
        <taxon>Spirochaetaceae</taxon>
        <taxon>Salinispira</taxon>
    </lineage>
</organism>
<evidence type="ECO:0000256" key="4">
    <source>
        <dbReference type="ARBA" id="ARBA00022833"/>
    </source>
</evidence>
<evidence type="ECO:0000256" key="2">
    <source>
        <dbReference type="ARBA" id="ARBA00022723"/>
    </source>
</evidence>
<keyword evidence="7" id="KW-1185">Reference proteome</keyword>